<gene>
    <name evidence="3" type="ORF">SI8410_15019117</name>
</gene>
<feature type="transmembrane region" description="Helical" evidence="2">
    <location>
        <begin position="66"/>
        <end position="88"/>
    </location>
</feature>
<proteinExistence type="predicted"/>
<dbReference type="EMBL" id="LR746278">
    <property type="protein sequence ID" value="CAA7408439.1"/>
    <property type="molecule type" value="Genomic_DNA"/>
</dbReference>
<accession>A0A7I8LEJ9</accession>
<evidence type="ECO:0000313" key="3">
    <source>
        <dbReference type="EMBL" id="CAA7408439.1"/>
    </source>
</evidence>
<reference evidence="3" key="1">
    <citation type="submission" date="2020-02" db="EMBL/GenBank/DDBJ databases">
        <authorList>
            <person name="Scholz U."/>
            <person name="Mascher M."/>
            <person name="Fiebig A."/>
        </authorList>
    </citation>
    <scope>NUCLEOTIDE SEQUENCE</scope>
</reference>
<organism evidence="3 4">
    <name type="scientific">Spirodela intermedia</name>
    <name type="common">Intermediate duckweed</name>
    <dbReference type="NCBI Taxonomy" id="51605"/>
    <lineage>
        <taxon>Eukaryota</taxon>
        <taxon>Viridiplantae</taxon>
        <taxon>Streptophyta</taxon>
        <taxon>Embryophyta</taxon>
        <taxon>Tracheophyta</taxon>
        <taxon>Spermatophyta</taxon>
        <taxon>Magnoliopsida</taxon>
        <taxon>Liliopsida</taxon>
        <taxon>Araceae</taxon>
        <taxon>Lemnoideae</taxon>
        <taxon>Spirodela</taxon>
    </lineage>
</organism>
<dbReference type="Proteomes" id="UP000663760">
    <property type="component" value="Chromosome 15"/>
</dbReference>
<keyword evidence="4" id="KW-1185">Reference proteome</keyword>
<evidence type="ECO:0000256" key="1">
    <source>
        <dbReference type="SAM" id="MobiDB-lite"/>
    </source>
</evidence>
<evidence type="ECO:0000256" key="2">
    <source>
        <dbReference type="SAM" id="Phobius"/>
    </source>
</evidence>
<dbReference type="PANTHER" id="PTHR33726:SF3">
    <property type="entry name" value="TRANSMEMBRANE PROTEIN"/>
    <property type="match status" value="1"/>
</dbReference>
<sequence>MGRRRWTASWFRRPGSPAAGDGDAEAAGNRKDHRSSVSWRRFRLVFSSSVWRWRRPDFRLTILDDVVFFVLSIIEAIVLVAVFCFYFCRFGSLI</sequence>
<keyword evidence="2" id="KW-0472">Membrane</keyword>
<keyword evidence="2" id="KW-1133">Transmembrane helix</keyword>
<protein>
    <submittedName>
        <fullName evidence="3">Uncharacterized protein</fullName>
    </submittedName>
</protein>
<evidence type="ECO:0000313" key="4">
    <source>
        <dbReference type="Proteomes" id="UP000663760"/>
    </source>
</evidence>
<feature type="region of interest" description="Disordered" evidence="1">
    <location>
        <begin position="1"/>
        <end position="35"/>
    </location>
</feature>
<dbReference type="OrthoDB" id="730838at2759"/>
<name>A0A7I8LEJ9_SPIIN</name>
<feature type="compositionally biased region" description="Low complexity" evidence="1">
    <location>
        <begin position="18"/>
        <end position="27"/>
    </location>
</feature>
<dbReference type="AlphaFoldDB" id="A0A7I8LEJ9"/>
<keyword evidence="2" id="KW-0812">Transmembrane</keyword>
<dbReference type="PANTHER" id="PTHR33726">
    <property type="entry name" value="TRANSMEMBRANE PROTEIN"/>
    <property type="match status" value="1"/>
</dbReference>